<evidence type="ECO:0000313" key="2">
    <source>
        <dbReference type="EMBL" id="WAR08691.1"/>
    </source>
</evidence>
<protein>
    <recommendedName>
        <fullName evidence="4">Sema domain-containing protein</fullName>
    </recommendedName>
</protein>
<evidence type="ECO:0000256" key="1">
    <source>
        <dbReference type="SAM" id="Phobius"/>
    </source>
</evidence>
<dbReference type="Gene3D" id="2.60.40.10">
    <property type="entry name" value="Immunoglobulins"/>
    <property type="match status" value="1"/>
</dbReference>
<reference evidence="2" key="1">
    <citation type="submission" date="2022-11" db="EMBL/GenBank/DDBJ databases">
        <title>Centuries of genome instability and evolution in soft-shell clam transmissible cancer (bioRxiv).</title>
        <authorList>
            <person name="Hart S.F.M."/>
            <person name="Yonemitsu M.A."/>
            <person name="Giersch R.M."/>
            <person name="Beal B.F."/>
            <person name="Arriagada G."/>
            <person name="Davis B.W."/>
            <person name="Ostrander E.A."/>
            <person name="Goff S.P."/>
            <person name="Metzger M.J."/>
        </authorList>
    </citation>
    <scope>NUCLEOTIDE SEQUENCE</scope>
    <source>
        <strain evidence="2">MELC-2E11</strain>
        <tissue evidence="2">Siphon/mantle</tissue>
    </source>
</reference>
<feature type="non-terminal residue" evidence="2">
    <location>
        <position position="934"/>
    </location>
</feature>
<keyword evidence="1" id="KW-1133">Transmembrane helix</keyword>
<dbReference type="InterPro" id="IPR015943">
    <property type="entry name" value="WD40/YVTN_repeat-like_dom_sf"/>
</dbReference>
<evidence type="ECO:0000313" key="3">
    <source>
        <dbReference type="Proteomes" id="UP001164746"/>
    </source>
</evidence>
<evidence type="ECO:0008006" key="4">
    <source>
        <dbReference type="Google" id="ProtNLM"/>
    </source>
</evidence>
<proteinExistence type="predicted"/>
<organism evidence="2 3">
    <name type="scientific">Mya arenaria</name>
    <name type="common">Soft-shell clam</name>
    <dbReference type="NCBI Taxonomy" id="6604"/>
    <lineage>
        <taxon>Eukaryota</taxon>
        <taxon>Metazoa</taxon>
        <taxon>Spiralia</taxon>
        <taxon>Lophotrochozoa</taxon>
        <taxon>Mollusca</taxon>
        <taxon>Bivalvia</taxon>
        <taxon>Autobranchia</taxon>
        <taxon>Heteroconchia</taxon>
        <taxon>Euheterodonta</taxon>
        <taxon>Imparidentia</taxon>
        <taxon>Neoheterodontei</taxon>
        <taxon>Myida</taxon>
        <taxon>Myoidea</taxon>
        <taxon>Myidae</taxon>
        <taxon>Mya</taxon>
    </lineage>
</organism>
<feature type="transmembrane region" description="Helical" evidence="1">
    <location>
        <begin position="734"/>
        <end position="755"/>
    </location>
</feature>
<sequence>KRFVSNGTITGTKISPSGELFVTHGNTVVSLSANLSVIDKVQIGMTEVNKVTVLDLVTSTSEKTTLLLALKSGNGNIFTVSSFNNSLNANVVDVDFKEFSDIASHSLVFQIGKDSWNVIFAKSVNLRTSRGWSRLFAVYEIGKNVSYNIRLLDIYKLHSSFKFDILYEFKNGSNAYFIVKYYTVLYPLDSYMYSFIRLSLSGTLVELPFRVTNANMSFVCANLYDKNNTDKTLLLLYKDASNHSNDSILYHVAIGNLNEELDEALRGCIEEGRGASLYWLNRPTPTSCAPDTACPCYVMKNYSGISSAKILTLAPATYPLFLERDVLAMVVGEENQNTVIFFLFDSGVVRKVKYGLFPDILATIKVKDAESETRLDITNAALWLAAEGLYVRFGRQLILMNTNTCNMHGDDASCWRDTSACVWCLESSSNSCVAIEDCSGAHIQYLGDPPSASSVIPQTSSLVPGSVFRIHGVNLDMAKTIAIDVAGEQCHVQRGGIRVTIRGNNLTSLGMTYIVFKTESGKIVSRRGAMCETSTSTNLHCDTPQLIGGNGLKNSTVYISLEYVLCTNLSYLGDINESHDENSLYVHIAEDPVVYGFEDLGQVQNMCEVLWNEDAVTFVLKGKGLLNVNKEDIRVKVYKIGQVNVSKVTNEELNCSIHADVLYDKLRLFSIRQEGWMQVMVTIGDNLMYHPGFLHLNPVELLEASSTIPTGSIGLTNSTKQLPSVGSEGHGSTVIAVIMVVVGVVVIGCISMFIYRKVSNRSHRNIFRGRLERDRPSIVRYRVERVHTEDPSAQYSHSLSNRDISLDDRLLSDALEDSTANLIKRFEDERLLIKRELLYRLMRRCWLETPGKRPSFADIRQCISGMLERVQLQLGAAEYEADIGAVYVNLNMGSQYVYTNQDIEGSVDQIDSAEAVDDSERCDMNEIVNDLSET</sequence>
<dbReference type="InterPro" id="IPR013783">
    <property type="entry name" value="Ig-like_fold"/>
</dbReference>
<keyword evidence="3" id="KW-1185">Reference proteome</keyword>
<dbReference type="EMBL" id="CP111017">
    <property type="protein sequence ID" value="WAR08691.1"/>
    <property type="molecule type" value="Genomic_DNA"/>
</dbReference>
<keyword evidence="1" id="KW-0812">Transmembrane</keyword>
<name>A0ABY7EIQ0_MYAAR</name>
<accession>A0ABY7EIQ0</accession>
<gene>
    <name evidence="2" type="ORF">MAR_018649</name>
</gene>
<keyword evidence="1" id="KW-0472">Membrane</keyword>
<dbReference type="Gene3D" id="2.130.10.10">
    <property type="entry name" value="YVTN repeat-like/Quinoprotein amine dehydrogenase"/>
    <property type="match status" value="1"/>
</dbReference>
<dbReference type="Proteomes" id="UP001164746">
    <property type="component" value="Chromosome 6"/>
</dbReference>